<feature type="domain" description="Type II secretion system protein GspF" evidence="11">
    <location>
        <begin position="291"/>
        <end position="413"/>
    </location>
</feature>
<dbReference type="GO" id="GO:0005886">
    <property type="term" value="C:plasma membrane"/>
    <property type="evidence" value="ECO:0007669"/>
    <property type="project" value="UniProtKB-SubCell"/>
</dbReference>
<organism evidence="12 13">
    <name type="scientific">Cupriavidus yeoncheonensis</name>
    <dbReference type="NCBI Taxonomy" id="1462994"/>
    <lineage>
        <taxon>Bacteria</taxon>
        <taxon>Pseudomonadati</taxon>
        <taxon>Pseudomonadota</taxon>
        <taxon>Betaproteobacteria</taxon>
        <taxon>Burkholderiales</taxon>
        <taxon>Burkholderiaceae</taxon>
        <taxon>Cupriavidus</taxon>
    </lineage>
</organism>
<dbReference type="PANTHER" id="PTHR30012">
    <property type="entry name" value="GENERAL SECRETION PATHWAY PROTEIN"/>
    <property type="match status" value="1"/>
</dbReference>
<dbReference type="GO" id="GO:0015628">
    <property type="term" value="P:protein secretion by the type II secretion system"/>
    <property type="evidence" value="ECO:0007669"/>
    <property type="project" value="TreeGrafter"/>
</dbReference>
<evidence type="ECO:0000259" key="11">
    <source>
        <dbReference type="Pfam" id="PF00482"/>
    </source>
</evidence>
<comment type="similarity">
    <text evidence="2 9">Belongs to the GSP F family.</text>
</comment>
<sequence>MATRAPAAGARAAVPSRAKAGRKAATQYIFEWEGKDRKGKTFTGEQRAENQAEVTAALRKQGLTVVKMKKRKAARGKKITEKDIAYFTRQLSTMLKAGIPLLQSIDIIARGHANPNFTQLLADIRFDIESGSSMAQAFRRHPRYFDTLYCNLIDAGEQGGILDSLLERLSLYMEKTIALKSQIKSAMIYPIAVLTVAFAVTVILMLFVIPAFKGVFSSFGANLPAPTLVVIAISDFFVSYWYIVIGIPVGAISFYLRALKKSEKVQRSTDRIMLKLPIFGSLFRKAVIARWTRTLATMFAAGTPLVESMESVAGAAGNWVYYDATREIEQAVRIGTSLTNAMQATHVFDNMVLQMTQIGEESGALDNMLLKVAEFYEREVDDAVAAISSLIEPLIIVVLGVLIGGMVVAMYLPIFKLGQVV</sequence>
<comment type="subcellular location">
    <subcellularLocation>
        <location evidence="1 9">Cell inner membrane</location>
        <topology evidence="1 9">Multi-pass membrane protein</topology>
    </subcellularLocation>
</comment>
<evidence type="ECO:0000256" key="9">
    <source>
        <dbReference type="RuleBase" id="RU003923"/>
    </source>
</evidence>
<feature type="domain" description="Type II secretion system protein GspF" evidence="11">
    <location>
        <begin position="87"/>
        <end position="210"/>
    </location>
</feature>
<evidence type="ECO:0000313" key="12">
    <source>
        <dbReference type="EMBL" id="CAG2130560.1"/>
    </source>
</evidence>
<comment type="caution">
    <text evidence="12">The sequence shown here is derived from an EMBL/GenBank/DDBJ whole genome shotgun (WGS) entry which is preliminary data.</text>
</comment>
<proteinExistence type="inferred from homology"/>
<dbReference type="Pfam" id="PF00482">
    <property type="entry name" value="T2SSF"/>
    <property type="match status" value="2"/>
</dbReference>
<dbReference type="InterPro" id="IPR001992">
    <property type="entry name" value="T2SS_GspF/T4SS_PilC_CS"/>
</dbReference>
<dbReference type="PROSITE" id="PS00874">
    <property type="entry name" value="T2SP_F"/>
    <property type="match status" value="1"/>
</dbReference>
<dbReference type="Proteomes" id="UP000672934">
    <property type="component" value="Unassembled WGS sequence"/>
</dbReference>
<accession>A0A916IQK4</accession>
<evidence type="ECO:0000256" key="8">
    <source>
        <dbReference type="ARBA" id="ARBA00023136"/>
    </source>
</evidence>
<keyword evidence="13" id="KW-1185">Reference proteome</keyword>
<protein>
    <submittedName>
        <fullName evidence="12">Type II secretion system protein F</fullName>
    </submittedName>
</protein>
<dbReference type="InterPro" id="IPR042094">
    <property type="entry name" value="T2SS_GspF_sf"/>
</dbReference>
<feature type="transmembrane region" description="Helical" evidence="10">
    <location>
        <begin position="394"/>
        <end position="414"/>
    </location>
</feature>
<keyword evidence="6 9" id="KW-0812">Transmembrane</keyword>
<dbReference type="RefSeq" id="WP_211945835.1">
    <property type="nucleotide sequence ID" value="NZ_CAJPUY010000002.1"/>
</dbReference>
<keyword evidence="4" id="KW-1003">Cell membrane</keyword>
<feature type="transmembrane region" description="Helical" evidence="10">
    <location>
        <begin position="187"/>
        <end position="209"/>
    </location>
</feature>
<evidence type="ECO:0000313" key="13">
    <source>
        <dbReference type="Proteomes" id="UP000672934"/>
    </source>
</evidence>
<dbReference type="PANTHER" id="PTHR30012:SF7">
    <property type="entry name" value="PROTEIN TRANSPORT PROTEIN HOFC HOMOLOG"/>
    <property type="match status" value="1"/>
</dbReference>
<evidence type="ECO:0000256" key="2">
    <source>
        <dbReference type="ARBA" id="ARBA00005745"/>
    </source>
</evidence>
<dbReference type="Gene3D" id="1.20.81.30">
    <property type="entry name" value="Type II secretion system (T2SS), domain F"/>
    <property type="match status" value="2"/>
</dbReference>
<feature type="transmembrane region" description="Helical" evidence="10">
    <location>
        <begin position="229"/>
        <end position="256"/>
    </location>
</feature>
<dbReference type="EMBL" id="CAJPUY010000002">
    <property type="protein sequence ID" value="CAG2130560.1"/>
    <property type="molecule type" value="Genomic_DNA"/>
</dbReference>
<dbReference type="InterPro" id="IPR018076">
    <property type="entry name" value="T2SS_GspF_dom"/>
</dbReference>
<evidence type="ECO:0000256" key="10">
    <source>
        <dbReference type="SAM" id="Phobius"/>
    </source>
</evidence>
<evidence type="ECO:0000256" key="3">
    <source>
        <dbReference type="ARBA" id="ARBA00022448"/>
    </source>
</evidence>
<reference evidence="12" key="1">
    <citation type="submission" date="2021-03" db="EMBL/GenBank/DDBJ databases">
        <authorList>
            <person name="Peeters C."/>
        </authorList>
    </citation>
    <scope>NUCLEOTIDE SEQUENCE</scope>
    <source>
        <strain evidence="12">LMG 31506</strain>
    </source>
</reference>
<dbReference type="InterPro" id="IPR003004">
    <property type="entry name" value="GspF/PilC"/>
</dbReference>
<dbReference type="AlphaFoldDB" id="A0A916IQK4"/>
<gene>
    <name evidence="12" type="primary">epsF_1</name>
    <name evidence="12" type="ORF">LMG31506_00835</name>
</gene>
<evidence type="ECO:0000256" key="5">
    <source>
        <dbReference type="ARBA" id="ARBA00022519"/>
    </source>
</evidence>
<keyword evidence="5" id="KW-0997">Cell inner membrane</keyword>
<keyword evidence="8 10" id="KW-0472">Membrane</keyword>
<dbReference type="FunFam" id="1.20.81.30:FF:000001">
    <property type="entry name" value="Type II secretion system protein F"/>
    <property type="match status" value="2"/>
</dbReference>
<keyword evidence="7 10" id="KW-1133">Transmembrane helix</keyword>
<name>A0A916IQK4_9BURK</name>
<keyword evidence="3 9" id="KW-0813">Transport</keyword>
<evidence type="ECO:0000256" key="7">
    <source>
        <dbReference type="ARBA" id="ARBA00022989"/>
    </source>
</evidence>
<evidence type="ECO:0000256" key="1">
    <source>
        <dbReference type="ARBA" id="ARBA00004429"/>
    </source>
</evidence>
<dbReference type="PRINTS" id="PR00812">
    <property type="entry name" value="BCTERIALGSPF"/>
</dbReference>
<evidence type="ECO:0000256" key="4">
    <source>
        <dbReference type="ARBA" id="ARBA00022475"/>
    </source>
</evidence>
<evidence type="ECO:0000256" key="6">
    <source>
        <dbReference type="ARBA" id="ARBA00022692"/>
    </source>
</evidence>